<name>U1HXI1_ENDPU</name>
<evidence type="ECO:0000259" key="3">
    <source>
        <dbReference type="Pfam" id="PF22939"/>
    </source>
</evidence>
<keyword evidence="6" id="KW-1185">Reference proteome</keyword>
<feature type="domain" description="Nephrocystin 3-like N-terminal" evidence="4">
    <location>
        <begin position="32"/>
        <end position="144"/>
    </location>
</feature>
<dbReference type="InterPro" id="IPR002110">
    <property type="entry name" value="Ankyrin_rpt"/>
</dbReference>
<dbReference type="PROSITE" id="PS50088">
    <property type="entry name" value="ANK_REPEAT"/>
    <property type="match status" value="4"/>
</dbReference>
<gene>
    <name evidence="5" type="ORF">EPUS_06398</name>
</gene>
<dbReference type="InterPro" id="IPR056884">
    <property type="entry name" value="NPHP3-like_N"/>
</dbReference>
<dbReference type="Pfam" id="PF22939">
    <property type="entry name" value="WHD_GPIID"/>
    <property type="match status" value="1"/>
</dbReference>
<dbReference type="Pfam" id="PF24883">
    <property type="entry name" value="NPHP3_N"/>
    <property type="match status" value="1"/>
</dbReference>
<evidence type="ECO:0000259" key="4">
    <source>
        <dbReference type="Pfam" id="PF24883"/>
    </source>
</evidence>
<dbReference type="Pfam" id="PF12796">
    <property type="entry name" value="Ank_2"/>
    <property type="match status" value="2"/>
</dbReference>
<dbReference type="AlphaFoldDB" id="U1HXI1"/>
<dbReference type="PRINTS" id="PR01415">
    <property type="entry name" value="ANKYRIN"/>
</dbReference>
<evidence type="ECO:0000313" key="5">
    <source>
        <dbReference type="EMBL" id="ERF74129.1"/>
    </source>
</evidence>
<dbReference type="EMBL" id="KE720896">
    <property type="protein sequence ID" value="ERF74129.1"/>
    <property type="molecule type" value="Genomic_DNA"/>
</dbReference>
<feature type="repeat" description="ANK" evidence="2">
    <location>
        <begin position="583"/>
        <end position="615"/>
    </location>
</feature>
<dbReference type="SUPFAM" id="SSF48403">
    <property type="entry name" value="Ankyrin repeat"/>
    <property type="match status" value="1"/>
</dbReference>
<dbReference type="InterPro" id="IPR054471">
    <property type="entry name" value="GPIID_WHD"/>
</dbReference>
<protein>
    <submittedName>
        <fullName evidence="5">Uncharacterized protein</fullName>
    </submittedName>
</protein>
<feature type="repeat" description="ANK" evidence="2">
    <location>
        <begin position="614"/>
        <end position="646"/>
    </location>
</feature>
<dbReference type="Proteomes" id="UP000019373">
    <property type="component" value="Unassembled WGS sequence"/>
</dbReference>
<dbReference type="PANTHER" id="PTHR10039:SF10">
    <property type="entry name" value="NACHT DOMAIN-CONTAINING PROTEIN"/>
    <property type="match status" value="1"/>
</dbReference>
<dbReference type="GeneID" id="19241340"/>
<reference evidence="6" key="1">
    <citation type="journal article" date="2014" name="BMC Genomics">
        <title>Genome characteristics reveal the impact of lichenization on lichen-forming fungus Endocarpon pusillum Hedwig (Verrucariales, Ascomycota).</title>
        <authorList>
            <person name="Wang Y.-Y."/>
            <person name="Liu B."/>
            <person name="Zhang X.-Y."/>
            <person name="Zhou Q.-M."/>
            <person name="Zhang T."/>
            <person name="Li H."/>
            <person name="Yu Y.-F."/>
            <person name="Zhang X.-L."/>
            <person name="Hao X.-Y."/>
            <person name="Wang M."/>
            <person name="Wang L."/>
            <person name="Wei J.-C."/>
        </authorList>
    </citation>
    <scope>NUCLEOTIDE SEQUENCE [LARGE SCALE GENOMIC DNA]</scope>
    <source>
        <strain evidence="6">Z07020 / HMAS-L-300199</strain>
    </source>
</reference>
<feature type="repeat" description="ANK" evidence="2">
    <location>
        <begin position="552"/>
        <end position="584"/>
    </location>
</feature>
<accession>U1HXI1</accession>
<dbReference type="InterPro" id="IPR036770">
    <property type="entry name" value="Ankyrin_rpt-contain_sf"/>
</dbReference>
<keyword evidence="1" id="KW-0677">Repeat</keyword>
<dbReference type="PANTHER" id="PTHR10039">
    <property type="entry name" value="AMELOGENIN"/>
    <property type="match status" value="1"/>
</dbReference>
<sequence length="711" mass="79214">MSSSHDSLSTAEILGYSANSIGYLFQFCNTVQSARINYFFCRYDDETSLRATTILSSLIRQCLDVENLPTTVESRLAEYLKDPPLNALQLESLLQDVIALSEVHFVVIDGVDECRANERKTLFKVLHRLLERSGSTLKLLLISRDSISTEVKMLHRHFHHVQMSRPEASSDIEAFIKDEIQERVASKELVVGNSKLLKDIQDALVRGAQGMFLWVVFMIQDLCSQSCDEDIRRTIDNLPEDLPKLYHCIVSRIVDSKHEKTVKKILRMLASVQRPLSIGELQEALSVEPYSSYLKPGRRTNDIWRDISWCENLVYVDEGDDTVHFAHYTIKIFLLDQSLGSHHSDFHFHPDKANYELGEICVTYLNSSDFKRQLDRITKAQASFSPELALEASLSAELGSKLGAPLSKLGRLQCLRKTTNFDLRKQIPKSAETSIEHPFLDYASKYWLQHCTDFTTEDIRAWNLWKAILLNVDSLGHTSWTGVEWNQRAKIVLDFILSYDHKALLTCIEKSNEPFHKQTTLELFISAAGRGKVKVLEYLLETDPKVAVESLRGRTALHAAAEGGHIEIVERLLATEADINKGHGQNALEAAAGGGHIEVVERLLAAEADVDVLSGRTALQAAAHGGHIKVVERLLTAKADVNAPAAAADDRTALQSAAHGGHIKVVKRLLAAEADVNAAAASVDGRTALQAAAEGGHSQVKKLLKDHRRVI</sequence>
<proteinExistence type="predicted"/>
<dbReference type="OrthoDB" id="7464126at2759"/>
<dbReference type="HOGENOM" id="CLU_000288_34_3_1"/>
<evidence type="ECO:0000256" key="2">
    <source>
        <dbReference type="PROSITE-ProRule" id="PRU00023"/>
    </source>
</evidence>
<organism evidence="5 6">
    <name type="scientific">Endocarpon pusillum (strain Z07020 / HMAS-L-300199)</name>
    <name type="common">Lichen-forming fungus</name>
    <dbReference type="NCBI Taxonomy" id="1263415"/>
    <lineage>
        <taxon>Eukaryota</taxon>
        <taxon>Fungi</taxon>
        <taxon>Dikarya</taxon>
        <taxon>Ascomycota</taxon>
        <taxon>Pezizomycotina</taxon>
        <taxon>Eurotiomycetes</taxon>
        <taxon>Chaetothyriomycetidae</taxon>
        <taxon>Verrucariales</taxon>
        <taxon>Verrucariaceae</taxon>
        <taxon>Endocarpon</taxon>
    </lineage>
</organism>
<feature type="repeat" description="ANK" evidence="2">
    <location>
        <begin position="649"/>
        <end position="681"/>
    </location>
</feature>
<dbReference type="OMA" id="NDIWRDI"/>
<dbReference type="SMART" id="SM00248">
    <property type="entry name" value="ANK"/>
    <property type="match status" value="6"/>
</dbReference>
<dbReference type="Pfam" id="PF00023">
    <property type="entry name" value="Ank"/>
    <property type="match status" value="1"/>
</dbReference>
<dbReference type="eggNOG" id="KOG0504">
    <property type="taxonomic scope" value="Eukaryota"/>
</dbReference>
<dbReference type="Gene3D" id="1.25.40.20">
    <property type="entry name" value="Ankyrin repeat-containing domain"/>
    <property type="match status" value="3"/>
</dbReference>
<dbReference type="RefSeq" id="XP_007800261.1">
    <property type="nucleotide sequence ID" value="XM_007802070.1"/>
</dbReference>
<dbReference type="PROSITE" id="PS50297">
    <property type="entry name" value="ANK_REP_REGION"/>
    <property type="match status" value="4"/>
</dbReference>
<keyword evidence="2" id="KW-0040">ANK repeat</keyword>
<evidence type="ECO:0000256" key="1">
    <source>
        <dbReference type="ARBA" id="ARBA00022737"/>
    </source>
</evidence>
<evidence type="ECO:0000313" key="6">
    <source>
        <dbReference type="Proteomes" id="UP000019373"/>
    </source>
</evidence>
<feature type="domain" description="GPI inositol-deacylase winged helix" evidence="3">
    <location>
        <begin position="255"/>
        <end position="342"/>
    </location>
</feature>